<dbReference type="EMBL" id="JAIZPD010000022">
    <property type="protein sequence ID" value="KAH0957219.1"/>
    <property type="molecule type" value="Genomic_DNA"/>
</dbReference>
<dbReference type="GO" id="GO:0000723">
    <property type="term" value="P:telomere maintenance"/>
    <property type="evidence" value="ECO:0007669"/>
    <property type="project" value="InterPro"/>
</dbReference>
<dbReference type="Gene3D" id="3.40.50.300">
    <property type="entry name" value="P-loop containing nucleotide triphosphate hydrolases"/>
    <property type="match status" value="1"/>
</dbReference>
<keyword evidence="6" id="KW-1185">Reference proteome</keyword>
<dbReference type="InterPro" id="IPR027417">
    <property type="entry name" value="P-loop_NTPase"/>
</dbReference>
<accession>A0A9P8MLJ1</accession>
<comment type="catalytic activity">
    <reaction evidence="1">
        <text>ATP + H2O = ADP + phosphate + H(+)</text>
        <dbReference type="Rhea" id="RHEA:13065"/>
        <dbReference type="ChEBI" id="CHEBI:15377"/>
        <dbReference type="ChEBI" id="CHEBI:15378"/>
        <dbReference type="ChEBI" id="CHEBI:30616"/>
        <dbReference type="ChEBI" id="CHEBI:43474"/>
        <dbReference type="ChEBI" id="CHEBI:456216"/>
        <dbReference type="EC" id="5.6.2.3"/>
    </reaction>
</comment>
<evidence type="ECO:0000256" key="1">
    <source>
        <dbReference type="RuleBase" id="RU363044"/>
    </source>
</evidence>
<dbReference type="GO" id="GO:0043139">
    <property type="term" value="F:5'-3' DNA helicase activity"/>
    <property type="evidence" value="ECO:0007669"/>
    <property type="project" value="UniProtKB-EC"/>
</dbReference>
<comment type="cofactor">
    <cofactor evidence="1">
        <name>Mg(2+)</name>
        <dbReference type="ChEBI" id="CHEBI:18420"/>
    </cofactor>
</comment>
<feature type="domain" description="Helitron helicase-like" evidence="3">
    <location>
        <begin position="393"/>
        <end position="543"/>
    </location>
</feature>
<dbReference type="GO" id="GO:0005524">
    <property type="term" value="F:ATP binding"/>
    <property type="evidence" value="ECO:0007669"/>
    <property type="project" value="UniProtKB-KW"/>
</dbReference>
<comment type="caution">
    <text evidence="5">The sequence shown here is derived from an EMBL/GenBank/DDBJ whole genome shotgun (WGS) entry which is preliminary data.</text>
</comment>
<evidence type="ECO:0000259" key="4">
    <source>
        <dbReference type="Pfam" id="PF20209"/>
    </source>
</evidence>
<keyword evidence="1" id="KW-0227">DNA damage</keyword>
<keyword evidence="1" id="KW-0234">DNA repair</keyword>
<dbReference type="InterPro" id="IPR010285">
    <property type="entry name" value="DNA_helicase_pif1-like_DEAD"/>
</dbReference>
<keyword evidence="1" id="KW-0067">ATP-binding</keyword>
<dbReference type="EC" id="5.6.2.3" evidence="1"/>
<dbReference type="Pfam" id="PF05970">
    <property type="entry name" value="PIF1"/>
    <property type="match status" value="1"/>
</dbReference>
<evidence type="ECO:0000259" key="3">
    <source>
        <dbReference type="Pfam" id="PF14214"/>
    </source>
</evidence>
<sequence length="1569" mass="175967">MQWRDRLSPSMMWATRTIQECGACLPSHQGAGADVCRECRVSFDSGRLPKACSVNNMAIGLDNKTRSGISYRKHVKGHIVVFPNKVDDLVATVLPHPLLQAIENIHVSWSGSAKPGSADVGHLLRVRKSRVAAALAWLQRNNPLYENISINQAEMDGWQYADGFSVPTVIMDRMQREEPSTVERTQTDHIVPNTDRGLAENSFTSIDELVNSIDPIFIAESCDLDCALSTEQTQPSPGEPATLVPDSAAIGQEVDPVYETSTSGMFPLDGPAAFAETDKLSFLADIVNANPDQQGTSVPCVMQVRTTGDQPFVRVERGADFADNLHEDFFPRTFPKLFPWEGAARNRRATRVMADKATLPTVVRITLFNTGPDTYCNGMVADSPPILLEQAYANLTEDRLKRAEAEMRETRTTSDPDISLLLRELSIFGHAQPLSNESRLLMRRKIQALDIRAGMPAIWITISPNDINNPVKMKLAIHRLHDYEIALSTMDPVSSAIFFHREISLFFEKYVNTGRESIFGKISHYYATVETNERGSLHLHGLLWLDGNMRLPNLIDDMANPAEESYRAQVIRYADSVFHECLDEDAGKAVRQQRKPIDPVEEVMTSTSALTAAFEDESNFIAYCCQVHSHTYTCLKYSLKGVIDRGADQQRRTACRFKAPWKIVEETGFTEDGLLQIQRNHPLVNRYNKSLAVGLRHNHDVSMILTKTKGLAMVYYITNYATKLDTPMWKRIALATEVARQLREAGRPTSRAPGPALPDGRQQAVLNESRQFLMRTANRIFSERQLSAVEVCYHLLGYDTDFTNVPHWSFLNLTALYWTIFRLWAHLRHQAGELTDAEQPPETIPLRQGGRTLLCLEAYAYRGHVLQDLCLYDYMSMIHLYAVPIFQGYISDDHEDDHPVYIKRNSVLHLALFVPWENFTSESLGDITDIWTTHRAGLCPRLRFYVSNICLLRKSAEDARKDAKLWASRSEGDDTIDVEYPLDDGRYEEEPPAMAHRQAYRALLQILRNAVQDTDATKDSAVLGGLIHDLCEENPAGEEQPFVQRQEDLYRNMPHDQGDALCQLPISRDDVQAAAKAQQLLHLRMLDDIEGGSQGTMLSADGADIDDTLARYGDTESPAALPGSDLNERGPRMLVDVSPATSFAEMGHTAAASFTLNYLQTMALQLVCLFLDKYTANPDSADSHRDPNKPPPPFSEAKKWIWKQKLVLVIDEVSMLGGATLHNVSHYLQALRDCPDEPFGGMPVVLLMGDFYQFAPCGTSLLIIRPPDRTETPRQATISHHSGCRLWHLFKTVVLLEDQVRARNDPQLRALLDRVRNGRQTHEDLSLLNANIVGRSQITFHDGLRAITPLNRTRWALNMEAVVGWARFNKRHIRIFVSTHTWRNGTLSPNLIARTIGQGDDSACKVPGVFFYAQGMPVVVNKNIYTGLKVVNGADFTAVDVIIDPNHPGYCLADDVTIHFGPPLGILLQSEETKTLAIPSLPGKTFVEVLLELRGNRVTNGEPSKCDFTSLYVQLSRCTSLRGIKLLNPVRHHDFIGNGLDQAILDGMQRLKNLAAETRRLYKDQGFEK</sequence>
<reference evidence="5" key="1">
    <citation type="submission" date="2021-09" db="EMBL/GenBank/DDBJ databases">
        <title>A high-quality genome of the endoparasitic fungus Hirsutella rhossiliensis with a comparison of Hirsutella genomes reveals transposable elements contributing to genome size variation.</title>
        <authorList>
            <person name="Lin R."/>
            <person name="Jiao Y."/>
            <person name="Sun X."/>
            <person name="Ling J."/>
            <person name="Xie B."/>
            <person name="Cheng X."/>
        </authorList>
    </citation>
    <scope>NUCLEOTIDE SEQUENCE</scope>
    <source>
        <strain evidence="5">HR02</strain>
    </source>
</reference>
<dbReference type="Pfam" id="PF20209">
    <property type="entry name" value="DUF6570"/>
    <property type="match status" value="1"/>
</dbReference>
<dbReference type="InterPro" id="IPR051055">
    <property type="entry name" value="PIF1_helicase"/>
</dbReference>
<name>A0A9P8MLJ1_9HYPO</name>
<organism evidence="5 6">
    <name type="scientific">Hirsutella rhossiliensis</name>
    <dbReference type="NCBI Taxonomy" id="111463"/>
    <lineage>
        <taxon>Eukaryota</taxon>
        <taxon>Fungi</taxon>
        <taxon>Dikarya</taxon>
        <taxon>Ascomycota</taxon>
        <taxon>Pezizomycotina</taxon>
        <taxon>Sordariomycetes</taxon>
        <taxon>Hypocreomycetidae</taxon>
        <taxon>Hypocreales</taxon>
        <taxon>Ophiocordycipitaceae</taxon>
        <taxon>Hirsutella</taxon>
    </lineage>
</organism>
<keyword evidence="1" id="KW-0547">Nucleotide-binding</keyword>
<dbReference type="RefSeq" id="XP_044714733.1">
    <property type="nucleotide sequence ID" value="XM_044870238.1"/>
</dbReference>
<dbReference type="GeneID" id="68360896"/>
<dbReference type="OrthoDB" id="5210233at2759"/>
<keyword evidence="1" id="KW-0233">DNA recombination</keyword>
<dbReference type="InterPro" id="IPR025476">
    <property type="entry name" value="Helitron_helicase-like"/>
</dbReference>
<dbReference type="InterPro" id="IPR046700">
    <property type="entry name" value="DUF6570"/>
</dbReference>
<dbReference type="GO" id="GO:0006281">
    <property type="term" value="P:DNA repair"/>
    <property type="evidence" value="ECO:0007669"/>
    <property type="project" value="UniProtKB-KW"/>
</dbReference>
<evidence type="ECO:0000313" key="5">
    <source>
        <dbReference type="EMBL" id="KAH0957219.1"/>
    </source>
</evidence>
<feature type="domain" description="DUF6570" evidence="4">
    <location>
        <begin position="66"/>
        <end position="156"/>
    </location>
</feature>
<evidence type="ECO:0000313" key="6">
    <source>
        <dbReference type="Proteomes" id="UP000824596"/>
    </source>
</evidence>
<keyword evidence="1" id="KW-0378">Hydrolase</keyword>
<gene>
    <name evidence="5" type="ORF">HRG_11768</name>
</gene>
<dbReference type="GO" id="GO:0016787">
    <property type="term" value="F:hydrolase activity"/>
    <property type="evidence" value="ECO:0007669"/>
    <property type="project" value="UniProtKB-KW"/>
</dbReference>
<proteinExistence type="inferred from homology"/>
<comment type="similarity">
    <text evidence="1">Belongs to the helicase family.</text>
</comment>
<evidence type="ECO:0000259" key="2">
    <source>
        <dbReference type="Pfam" id="PF05970"/>
    </source>
</evidence>
<dbReference type="PANTHER" id="PTHR47642">
    <property type="entry name" value="ATP-DEPENDENT DNA HELICASE"/>
    <property type="match status" value="1"/>
</dbReference>
<protein>
    <recommendedName>
        <fullName evidence="1">ATP-dependent DNA helicase</fullName>
        <ecNumber evidence="1">5.6.2.3</ecNumber>
    </recommendedName>
</protein>
<dbReference type="Pfam" id="PF14214">
    <property type="entry name" value="Helitron_like_N"/>
    <property type="match status" value="1"/>
</dbReference>
<feature type="domain" description="DNA helicase Pif1-like DEAD-box helicase" evidence="2">
    <location>
        <begin position="1201"/>
        <end position="1304"/>
    </location>
</feature>
<dbReference type="GO" id="GO:0006310">
    <property type="term" value="P:DNA recombination"/>
    <property type="evidence" value="ECO:0007669"/>
    <property type="project" value="UniProtKB-KW"/>
</dbReference>
<keyword evidence="1 5" id="KW-0347">Helicase</keyword>
<dbReference type="Proteomes" id="UP000824596">
    <property type="component" value="Unassembled WGS sequence"/>
</dbReference>